<evidence type="ECO:0000313" key="2">
    <source>
        <dbReference type="Proteomes" id="UP001220509"/>
    </source>
</evidence>
<dbReference type="RefSeq" id="WP_273614862.1">
    <property type="nucleotide sequence ID" value="NZ_CP117416.1"/>
</dbReference>
<dbReference type="Proteomes" id="UP001220509">
    <property type="component" value="Chromosome"/>
</dbReference>
<evidence type="ECO:0000313" key="1">
    <source>
        <dbReference type="EMBL" id="WCT56587.1"/>
    </source>
</evidence>
<proteinExistence type="predicted"/>
<reference evidence="1 2" key="1">
    <citation type="submission" date="2023-02" db="EMBL/GenBank/DDBJ databases">
        <title>Genome sequence of Paenibacillus kyungheensis KACC 18744.</title>
        <authorList>
            <person name="Kim S."/>
            <person name="Heo J."/>
            <person name="Kwon S.-W."/>
        </authorList>
    </citation>
    <scope>NUCLEOTIDE SEQUENCE [LARGE SCALE GENOMIC DNA]</scope>
    <source>
        <strain evidence="1 2">KACC 18744</strain>
    </source>
</reference>
<protein>
    <submittedName>
        <fullName evidence="1">Uncharacterized protein</fullName>
    </submittedName>
</protein>
<dbReference type="AlphaFoldDB" id="A0AAX3M3Z5"/>
<name>A0AAX3M3Z5_9BACL</name>
<accession>A0AAX3M3Z5</accession>
<sequence>MIIINSDLLDLFLAPITGLGDDNESVEYYRKLKIQDKNDYKKIINEIIVEEFEELNEQQKLNAKLVLSYYLTSNAIDFERVFESVLPPFDPPYPVRNFFLWIWECIFLNESYEFTEEYYKIIK</sequence>
<dbReference type="KEGG" id="pka:PQ456_03430"/>
<keyword evidence="2" id="KW-1185">Reference proteome</keyword>
<dbReference type="EMBL" id="CP117416">
    <property type="protein sequence ID" value="WCT56587.1"/>
    <property type="molecule type" value="Genomic_DNA"/>
</dbReference>
<gene>
    <name evidence="1" type="ORF">PQ456_03430</name>
</gene>
<organism evidence="1 2">
    <name type="scientific">Paenibacillus kyungheensis</name>
    <dbReference type="NCBI Taxonomy" id="1452732"/>
    <lineage>
        <taxon>Bacteria</taxon>
        <taxon>Bacillati</taxon>
        <taxon>Bacillota</taxon>
        <taxon>Bacilli</taxon>
        <taxon>Bacillales</taxon>
        <taxon>Paenibacillaceae</taxon>
        <taxon>Paenibacillus</taxon>
    </lineage>
</organism>